<dbReference type="EMBL" id="AP024485">
    <property type="protein sequence ID" value="BCS87955.1"/>
    <property type="molecule type" value="Genomic_DNA"/>
</dbReference>
<dbReference type="RefSeq" id="WP_229594996.1">
    <property type="nucleotide sequence ID" value="NZ_AP024485.1"/>
</dbReference>
<keyword evidence="1 2" id="KW-0807">Transducer</keyword>
<name>A0ABN6ERV6_9BACT</name>
<dbReference type="InterPro" id="IPR000014">
    <property type="entry name" value="PAS"/>
</dbReference>
<dbReference type="PROSITE" id="PS51257">
    <property type="entry name" value="PROKAR_LIPOPROTEIN"/>
    <property type="match status" value="1"/>
</dbReference>
<evidence type="ECO:0000259" key="4">
    <source>
        <dbReference type="PROSITE" id="PS50111"/>
    </source>
</evidence>
<reference evidence="5" key="1">
    <citation type="journal article" date="2022" name="Arch. Microbiol.">
        <title>Pseudodesulfovibrio sediminis sp. nov., a mesophilic and neutrophilic sulfate-reducing bacterium isolated from sediment of a brackish lake.</title>
        <authorList>
            <person name="Takahashi A."/>
            <person name="Kojima H."/>
            <person name="Watanabe M."/>
            <person name="Fukui M."/>
        </authorList>
    </citation>
    <scope>NUCLEOTIDE SEQUENCE</scope>
    <source>
        <strain evidence="5">SF6</strain>
    </source>
</reference>
<evidence type="ECO:0000256" key="1">
    <source>
        <dbReference type="ARBA" id="ARBA00023224"/>
    </source>
</evidence>
<dbReference type="InterPro" id="IPR013767">
    <property type="entry name" value="PAS_fold"/>
</dbReference>
<dbReference type="InterPro" id="IPR035965">
    <property type="entry name" value="PAS-like_dom_sf"/>
</dbReference>
<dbReference type="InterPro" id="IPR004089">
    <property type="entry name" value="MCPsignal_dom"/>
</dbReference>
<dbReference type="Pfam" id="PF00989">
    <property type="entry name" value="PAS"/>
    <property type="match status" value="1"/>
</dbReference>
<dbReference type="Gene3D" id="3.30.450.20">
    <property type="entry name" value="PAS domain"/>
    <property type="match status" value="1"/>
</dbReference>
<accession>A0ABN6ERV6</accession>
<dbReference type="Gene3D" id="1.10.287.950">
    <property type="entry name" value="Methyl-accepting chemotaxis protein"/>
    <property type="match status" value="1"/>
</dbReference>
<protein>
    <recommendedName>
        <fullName evidence="4">Methyl-accepting transducer domain-containing protein</fullName>
    </recommendedName>
</protein>
<dbReference type="PANTHER" id="PTHR32089">
    <property type="entry name" value="METHYL-ACCEPTING CHEMOTAXIS PROTEIN MCPB"/>
    <property type="match status" value="1"/>
</dbReference>
<gene>
    <name evidence="5" type="ORF">PSDVSF_11970</name>
</gene>
<dbReference type="CDD" id="cd00130">
    <property type="entry name" value="PAS"/>
    <property type="match status" value="1"/>
</dbReference>
<organism evidence="5 6">
    <name type="scientific">Pseudodesulfovibrio sediminis</name>
    <dbReference type="NCBI Taxonomy" id="2810563"/>
    <lineage>
        <taxon>Bacteria</taxon>
        <taxon>Pseudomonadati</taxon>
        <taxon>Thermodesulfobacteriota</taxon>
        <taxon>Desulfovibrionia</taxon>
        <taxon>Desulfovibrionales</taxon>
        <taxon>Desulfovibrionaceae</taxon>
    </lineage>
</organism>
<keyword evidence="3" id="KW-1133">Transmembrane helix</keyword>
<dbReference type="PANTHER" id="PTHR32089:SF112">
    <property type="entry name" value="LYSOZYME-LIKE PROTEIN-RELATED"/>
    <property type="match status" value="1"/>
</dbReference>
<evidence type="ECO:0000256" key="3">
    <source>
        <dbReference type="SAM" id="Phobius"/>
    </source>
</evidence>
<dbReference type="PROSITE" id="PS50111">
    <property type="entry name" value="CHEMOTAXIS_TRANSDUC_2"/>
    <property type="match status" value="1"/>
</dbReference>
<evidence type="ECO:0000313" key="5">
    <source>
        <dbReference type="EMBL" id="BCS87955.1"/>
    </source>
</evidence>
<feature type="transmembrane region" description="Helical" evidence="3">
    <location>
        <begin position="5"/>
        <end position="23"/>
    </location>
</feature>
<dbReference type="SUPFAM" id="SSF58104">
    <property type="entry name" value="Methyl-accepting chemotaxis protein (MCP) signaling domain"/>
    <property type="match status" value="1"/>
</dbReference>
<feature type="transmembrane region" description="Helical" evidence="3">
    <location>
        <begin position="29"/>
        <end position="45"/>
    </location>
</feature>
<keyword evidence="3" id="KW-0812">Transmembrane</keyword>
<dbReference type="Pfam" id="PF00015">
    <property type="entry name" value="MCPsignal"/>
    <property type="match status" value="1"/>
</dbReference>
<proteinExistence type="predicted"/>
<dbReference type="SMART" id="SM00283">
    <property type="entry name" value="MA"/>
    <property type="match status" value="1"/>
</dbReference>
<keyword evidence="6" id="KW-1185">Reference proteome</keyword>
<dbReference type="Proteomes" id="UP001053296">
    <property type="component" value="Chromosome"/>
</dbReference>
<evidence type="ECO:0000256" key="2">
    <source>
        <dbReference type="PROSITE-ProRule" id="PRU00284"/>
    </source>
</evidence>
<dbReference type="SUPFAM" id="SSF55785">
    <property type="entry name" value="PYP-like sensor domain (PAS domain)"/>
    <property type="match status" value="1"/>
</dbReference>
<feature type="domain" description="Methyl-accepting transducer" evidence="4">
    <location>
        <begin position="237"/>
        <end position="473"/>
    </location>
</feature>
<sequence length="511" mass="55174">MTKQIVAGLVVVGLLLACGLYFSGSVVGVALHVGAIVLLLGFVLLQQIKCDKERVAAMQQVGQLVEMDFSSSEESLKKNLHPKLADKIDRLRDALVHKIGISEAMINNIMTPMVVVELCGTIKWINESTLKLLEKDGVPEDFIGSNFSMFFYGDNRETVTERCMKEDKKLFAKTEVTGSKGTVKYISVAASPIYDLQGKLVGGFTTIMDFTNVVLKERHITEQNTRIANGVEEASKISEQVARSSDKIRSEVAVSSTGMQEQRDRVEEVATAMMEMNQTILEVAKNAGGAAEVARQTQDIARSGSGLVNEMIQVMDEVNSKAVNLRKEMGALGKHSQGISSIMQVISDIADQTNLLALNAAIEAARAGEAGRGFSVVADEIRKLAEKTLHATKNVSEFISAIQGSSDKSIQATDETVQSIEQVSEMCDEAGKSLQEILDCSRDTASQVESIATASEEQSSASEEINRAVDSVNLIAGETAESMETVAHSVDDLANLAAKLDENMHGMQGED</sequence>
<dbReference type="CDD" id="cd11386">
    <property type="entry name" value="MCP_signal"/>
    <property type="match status" value="1"/>
</dbReference>
<evidence type="ECO:0000313" key="6">
    <source>
        <dbReference type="Proteomes" id="UP001053296"/>
    </source>
</evidence>
<keyword evidence="3" id="KW-0472">Membrane</keyword>